<proteinExistence type="predicted"/>
<dbReference type="Gene3D" id="1.20.90.10">
    <property type="entry name" value="Phospholipase A2 domain"/>
    <property type="match status" value="1"/>
</dbReference>
<evidence type="ECO:0000256" key="1">
    <source>
        <dbReference type="SAM" id="MobiDB-lite"/>
    </source>
</evidence>
<accession>A0A1H0LDF8</accession>
<gene>
    <name evidence="2" type="ORF">SAMN04515671_1623</name>
</gene>
<reference evidence="2 3" key="1">
    <citation type="submission" date="2016-10" db="EMBL/GenBank/DDBJ databases">
        <authorList>
            <person name="de Groot N.N."/>
        </authorList>
    </citation>
    <scope>NUCLEOTIDE SEQUENCE [LARGE SCALE GENOMIC DNA]</scope>
    <source>
        <strain evidence="3">P4-7,KCTC 19426,CECT 7604</strain>
    </source>
</reference>
<organism evidence="2 3">
    <name type="scientific">Nakamurella panacisegetis</name>
    <dbReference type="NCBI Taxonomy" id="1090615"/>
    <lineage>
        <taxon>Bacteria</taxon>
        <taxon>Bacillati</taxon>
        <taxon>Actinomycetota</taxon>
        <taxon>Actinomycetes</taxon>
        <taxon>Nakamurellales</taxon>
        <taxon>Nakamurellaceae</taxon>
        <taxon>Nakamurella</taxon>
    </lineage>
</organism>
<dbReference type="GO" id="GO:0006644">
    <property type="term" value="P:phospholipid metabolic process"/>
    <property type="evidence" value="ECO:0007669"/>
    <property type="project" value="InterPro"/>
</dbReference>
<dbReference type="EMBL" id="LT629710">
    <property type="protein sequence ID" value="SDO66122.1"/>
    <property type="molecule type" value="Genomic_DNA"/>
</dbReference>
<dbReference type="STRING" id="1090615.SAMN04515671_1623"/>
<dbReference type="GO" id="GO:0050482">
    <property type="term" value="P:arachidonate secretion"/>
    <property type="evidence" value="ECO:0007669"/>
    <property type="project" value="InterPro"/>
</dbReference>
<feature type="region of interest" description="Disordered" evidence="1">
    <location>
        <begin position="1"/>
        <end position="25"/>
    </location>
</feature>
<name>A0A1H0LDF8_9ACTN</name>
<keyword evidence="3" id="KW-1185">Reference proteome</keyword>
<dbReference type="Proteomes" id="UP000198741">
    <property type="component" value="Chromosome I"/>
</dbReference>
<dbReference type="InterPro" id="IPR015141">
    <property type="entry name" value="PLipase_A2_prok/fun"/>
</dbReference>
<dbReference type="AlphaFoldDB" id="A0A1H0LDF8"/>
<dbReference type="InterPro" id="IPR036444">
    <property type="entry name" value="PLipase_A2_dom_sf"/>
</dbReference>
<dbReference type="Pfam" id="PF09056">
    <property type="entry name" value="Phospholip_A2_3"/>
    <property type="match status" value="1"/>
</dbReference>
<protein>
    <submittedName>
        <fullName evidence="2">Phospholipase A2</fullName>
    </submittedName>
</protein>
<evidence type="ECO:0000313" key="3">
    <source>
        <dbReference type="Proteomes" id="UP000198741"/>
    </source>
</evidence>
<dbReference type="GO" id="GO:0004623">
    <property type="term" value="F:phospholipase A2 activity"/>
    <property type="evidence" value="ECO:0007669"/>
    <property type="project" value="InterPro"/>
</dbReference>
<sequence length="202" mass="21868">MSSKRSTVGLWRPTRRQLGSGVSRGGALNGSPLRRLRAGLVAAMSVVVVGVGVAPSAQADPPRTTAQIISDVEYSPLTSSSSISGAYVTWKGTRPTAIDWSTDGCSLPSYIVVAIPAESLVYSSVFKSSCVLHDFGYRNYGSKHHYDRTRSRKNSIDSRFLANMKIQCGKMHLYDPRKPLCGTAANAFYYAVSHHGDKAFFG</sequence>
<dbReference type="SUPFAM" id="SSF48619">
    <property type="entry name" value="Phospholipase A2, PLA2"/>
    <property type="match status" value="1"/>
</dbReference>
<evidence type="ECO:0000313" key="2">
    <source>
        <dbReference type="EMBL" id="SDO66122.1"/>
    </source>
</evidence>